<reference evidence="8 9" key="1">
    <citation type="submission" date="2017-12" db="EMBL/GenBank/DDBJ databases">
        <title>Comparative genomics of Botrytis spp.</title>
        <authorList>
            <person name="Valero-Jimenez C.A."/>
            <person name="Tapia P."/>
            <person name="Veloso J."/>
            <person name="Silva-Moreno E."/>
            <person name="Staats M."/>
            <person name="Valdes J.H."/>
            <person name="Van Kan J.A.L."/>
        </authorList>
    </citation>
    <scope>NUCLEOTIDE SEQUENCE [LARGE SCALE GENOMIC DNA]</scope>
    <source>
        <strain evidence="8 9">Bt9001</strain>
    </source>
</reference>
<keyword evidence="1" id="KW-0479">Metal-binding</keyword>
<evidence type="ECO:0000256" key="4">
    <source>
        <dbReference type="ARBA" id="ARBA00022833"/>
    </source>
</evidence>
<evidence type="ECO:0000313" key="9">
    <source>
        <dbReference type="Proteomes" id="UP000297777"/>
    </source>
</evidence>
<keyword evidence="2" id="KW-0677">Repeat</keyword>
<evidence type="ECO:0000259" key="7">
    <source>
        <dbReference type="PROSITE" id="PS50157"/>
    </source>
</evidence>
<name>A0A4Z1E7K4_9HELO</name>
<keyword evidence="4" id="KW-0862">Zinc</keyword>
<dbReference type="PANTHER" id="PTHR19818:SF139">
    <property type="entry name" value="PAIR-RULE PROTEIN ODD-PAIRED"/>
    <property type="match status" value="1"/>
</dbReference>
<feature type="region of interest" description="Disordered" evidence="6">
    <location>
        <begin position="158"/>
        <end position="183"/>
    </location>
</feature>
<dbReference type="PANTHER" id="PTHR19818">
    <property type="entry name" value="ZINC FINGER PROTEIN ZIC AND GLI"/>
    <property type="match status" value="1"/>
</dbReference>
<evidence type="ECO:0000256" key="3">
    <source>
        <dbReference type="ARBA" id="ARBA00022771"/>
    </source>
</evidence>
<dbReference type="AlphaFoldDB" id="A0A4Z1E7K4"/>
<evidence type="ECO:0000313" key="8">
    <source>
        <dbReference type="EMBL" id="TGO07199.1"/>
    </source>
</evidence>
<evidence type="ECO:0000256" key="1">
    <source>
        <dbReference type="ARBA" id="ARBA00022723"/>
    </source>
</evidence>
<keyword evidence="3 5" id="KW-0863">Zinc-finger</keyword>
<proteinExistence type="predicted"/>
<dbReference type="InterPro" id="IPR013087">
    <property type="entry name" value="Znf_C2H2_type"/>
</dbReference>
<dbReference type="Proteomes" id="UP000297777">
    <property type="component" value="Unassembled WGS sequence"/>
</dbReference>
<organism evidence="8 9">
    <name type="scientific">Botrytis tulipae</name>
    <dbReference type="NCBI Taxonomy" id="87230"/>
    <lineage>
        <taxon>Eukaryota</taxon>
        <taxon>Fungi</taxon>
        <taxon>Dikarya</taxon>
        <taxon>Ascomycota</taxon>
        <taxon>Pezizomycotina</taxon>
        <taxon>Leotiomycetes</taxon>
        <taxon>Helotiales</taxon>
        <taxon>Sclerotiniaceae</taxon>
        <taxon>Botrytis</taxon>
    </lineage>
</organism>
<evidence type="ECO:0000256" key="6">
    <source>
        <dbReference type="SAM" id="MobiDB-lite"/>
    </source>
</evidence>
<dbReference type="PROSITE" id="PS50157">
    <property type="entry name" value="ZINC_FINGER_C2H2_2"/>
    <property type="match status" value="1"/>
</dbReference>
<dbReference type="InterPro" id="IPR036236">
    <property type="entry name" value="Znf_C2H2_sf"/>
</dbReference>
<dbReference type="GO" id="GO:0045944">
    <property type="term" value="P:positive regulation of transcription by RNA polymerase II"/>
    <property type="evidence" value="ECO:0007669"/>
    <property type="project" value="UniProtKB-ARBA"/>
</dbReference>
<accession>A0A4Z1E7K4</accession>
<dbReference type="GO" id="GO:0008270">
    <property type="term" value="F:zinc ion binding"/>
    <property type="evidence" value="ECO:0007669"/>
    <property type="project" value="UniProtKB-KW"/>
</dbReference>
<evidence type="ECO:0000256" key="5">
    <source>
        <dbReference type="PROSITE-ProRule" id="PRU00042"/>
    </source>
</evidence>
<protein>
    <recommendedName>
        <fullName evidence="7">C2H2-type domain-containing protein</fullName>
    </recommendedName>
</protein>
<dbReference type="GO" id="GO:0000978">
    <property type="term" value="F:RNA polymerase II cis-regulatory region sequence-specific DNA binding"/>
    <property type="evidence" value="ECO:0007669"/>
    <property type="project" value="TreeGrafter"/>
</dbReference>
<dbReference type="Gene3D" id="3.30.160.60">
    <property type="entry name" value="Classic Zinc Finger"/>
    <property type="match status" value="1"/>
</dbReference>
<dbReference type="OrthoDB" id="6365676at2759"/>
<dbReference type="GO" id="GO:0000981">
    <property type="term" value="F:DNA-binding transcription factor activity, RNA polymerase II-specific"/>
    <property type="evidence" value="ECO:0007669"/>
    <property type="project" value="TreeGrafter"/>
</dbReference>
<keyword evidence="9" id="KW-1185">Reference proteome</keyword>
<gene>
    <name evidence="8" type="ORF">BTUL_0312g00070</name>
</gene>
<feature type="domain" description="C2H2-type" evidence="7">
    <location>
        <begin position="199"/>
        <end position="229"/>
    </location>
</feature>
<evidence type="ECO:0000256" key="2">
    <source>
        <dbReference type="ARBA" id="ARBA00022737"/>
    </source>
</evidence>
<dbReference type="InterPro" id="IPR050329">
    <property type="entry name" value="GLI_C2H2-zinc-finger"/>
</dbReference>
<comment type="caution">
    <text evidence="8">The sequence shown here is derived from an EMBL/GenBank/DDBJ whole genome shotgun (WGS) entry which is preliminary data.</text>
</comment>
<dbReference type="GO" id="GO:0005634">
    <property type="term" value="C:nucleus"/>
    <property type="evidence" value="ECO:0007669"/>
    <property type="project" value="UniProtKB-ARBA"/>
</dbReference>
<dbReference type="EMBL" id="PQXH01000310">
    <property type="protein sequence ID" value="TGO07199.1"/>
    <property type="molecule type" value="Genomic_DNA"/>
</dbReference>
<sequence length="371" mass="43099">MSFYLVGSFHGLRVARSRCKWIKLFNRSDTDEELQSILNCIPDKDSMMERTYLESPFGQSVFVLRLNSNDASYINSRLQENPFDSCKNLIELWTRRTIRPQDGSQELKSIVEQYEIPRAPPEGMPMLSYPKSLQECMEESQRRFDEAIEGQKRKFKEVMTTRTSSPGRTMYDDPSHQQSDFNTTEDISSHESEQALRPYLCHSTGCNRRYKEARYLKMHQKIAHSTTQPSQWDQCGKKFNASLYLSNHRRLVHNKDQYYACKQCGASFSEIPLEFSSIFSHILQLELKIVASPSLMRLRKPREGYSRFSTVPDCAYMRMGKIIVVMSGNYYCWAVVNIQWGLGIAQERLSGEGRATDAMRSEVICYTMMLE</sequence>
<dbReference type="PROSITE" id="PS00028">
    <property type="entry name" value="ZINC_FINGER_C2H2_1"/>
    <property type="match status" value="1"/>
</dbReference>
<dbReference type="SUPFAM" id="SSF57667">
    <property type="entry name" value="beta-beta-alpha zinc fingers"/>
    <property type="match status" value="1"/>
</dbReference>